<evidence type="ECO:0000313" key="1">
    <source>
        <dbReference type="EMBL" id="MDT0466406.1"/>
    </source>
</evidence>
<organism evidence="1 2">
    <name type="scientific">Streptomyces gibsoniae</name>
    <dbReference type="NCBI Taxonomy" id="3075529"/>
    <lineage>
        <taxon>Bacteria</taxon>
        <taxon>Bacillati</taxon>
        <taxon>Actinomycetota</taxon>
        <taxon>Actinomycetes</taxon>
        <taxon>Kitasatosporales</taxon>
        <taxon>Streptomycetaceae</taxon>
        <taxon>Streptomyces</taxon>
    </lineage>
</organism>
<dbReference type="Proteomes" id="UP001183809">
    <property type="component" value="Unassembled WGS sequence"/>
</dbReference>
<dbReference type="EMBL" id="JAVREY010000036">
    <property type="protein sequence ID" value="MDT0466406.1"/>
    <property type="molecule type" value="Genomic_DNA"/>
</dbReference>
<proteinExistence type="predicted"/>
<reference evidence="2" key="1">
    <citation type="submission" date="2023-07" db="EMBL/GenBank/DDBJ databases">
        <title>30 novel species of actinomycetes from the DSMZ collection.</title>
        <authorList>
            <person name="Nouioui I."/>
        </authorList>
    </citation>
    <scope>NUCLEOTIDE SEQUENCE [LARGE SCALE GENOMIC DNA]</scope>
    <source>
        <strain evidence="2">DSM 41699</strain>
    </source>
</reference>
<comment type="caution">
    <text evidence="1">The sequence shown here is derived from an EMBL/GenBank/DDBJ whole genome shotgun (WGS) entry which is preliminary data.</text>
</comment>
<name>A0ABU2TZL6_9ACTN</name>
<dbReference type="RefSeq" id="WP_311697868.1">
    <property type="nucleotide sequence ID" value="NZ_JAVREY010000036.1"/>
</dbReference>
<keyword evidence="2" id="KW-1185">Reference proteome</keyword>
<accession>A0ABU2TZL6</accession>
<sequence length="74" mass="8629">MSERNLSEYEEMWTTERERWALFRSDMGYLPIRRGDPPMAEVICDEELSELVVAKMLTAGVAVVVDFQDCQVRE</sequence>
<evidence type="ECO:0000313" key="2">
    <source>
        <dbReference type="Proteomes" id="UP001183809"/>
    </source>
</evidence>
<gene>
    <name evidence="1" type="ORF">RM764_25915</name>
</gene>
<protein>
    <submittedName>
        <fullName evidence="1">Uncharacterized protein</fullName>
    </submittedName>
</protein>